<keyword evidence="1" id="KW-0732">Signal</keyword>
<evidence type="ECO:0000313" key="3">
    <source>
        <dbReference type="Proteomes" id="UP000199379"/>
    </source>
</evidence>
<dbReference type="Proteomes" id="UP000199379">
    <property type="component" value="Unassembled WGS sequence"/>
</dbReference>
<evidence type="ECO:0000256" key="1">
    <source>
        <dbReference type="SAM" id="SignalP"/>
    </source>
</evidence>
<accession>A0A1H6QV30</accession>
<reference evidence="2 3" key="1">
    <citation type="submission" date="2016-10" db="EMBL/GenBank/DDBJ databases">
        <authorList>
            <person name="de Groot N.N."/>
        </authorList>
    </citation>
    <scope>NUCLEOTIDE SEQUENCE [LARGE SCALE GENOMIC DNA]</scope>
    <source>
        <strain evidence="2 3">DSM 29340</strain>
    </source>
</reference>
<evidence type="ECO:0000313" key="2">
    <source>
        <dbReference type="EMBL" id="SEI44794.1"/>
    </source>
</evidence>
<organism evidence="2 3">
    <name type="scientific">Cribrihabitans marinus</name>
    <dbReference type="NCBI Taxonomy" id="1227549"/>
    <lineage>
        <taxon>Bacteria</taxon>
        <taxon>Pseudomonadati</taxon>
        <taxon>Pseudomonadota</taxon>
        <taxon>Alphaproteobacteria</taxon>
        <taxon>Rhodobacterales</taxon>
        <taxon>Paracoccaceae</taxon>
        <taxon>Cribrihabitans</taxon>
    </lineage>
</organism>
<feature type="chain" id="PRO_5011468229" evidence="1">
    <location>
        <begin position="19"/>
        <end position="90"/>
    </location>
</feature>
<dbReference type="EMBL" id="FNYD01000001">
    <property type="protein sequence ID" value="SEI44794.1"/>
    <property type="molecule type" value="Genomic_DNA"/>
</dbReference>
<proteinExistence type="predicted"/>
<keyword evidence="3" id="KW-1185">Reference proteome</keyword>
<feature type="signal peptide" evidence="1">
    <location>
        <begin position="1"/>
        <end position="18"/>
    </location>
</feature>
<sequence length="90" mass="9615">MKCPALLTATVMAAPALADTPMPLTYEVFETAVAHVDLQTCPAELARDEVFCRATLNHDEVHVFAFSFDGDSPMIGFATYPMPAIPAGAN</sequence>
<dbReference type="STRING" id="1227549.SAMN05444007_101216"/>
<dbReference type="OrthoDB" id="7274522at2"/>
<name>A0A1H6QV30_9RHOB</name>
<dbReference type="AlphaFoldDB" id="A0A1H6QV30"/>
<protein>
    <submittedName>
        <fullName evidence="2">Uncharacterized protein</fullName>
    </submittedName>
</protein>
<gene>
    <name evidence="2" type="ORF">SAMN05444007_101216</name>
</gene>